<dbReference type="CDD" id="cd02140">
    <property type="entry name" value="Frm2-like"/>
    <property type="match status" value="1"/>
</dbReference>
<dbReference type="OrthoDB" id="9810617at2"/>
<keyword evidence="2" id="KW-0963">Cytoplasm</keyword>
<dbReference type="Gene3D" id="3.40.109.10">
    <property type="entry name" value="NADH Oxidase"/>
    <property type="match status" value="1"/>
</dbReference>
<dbReference type="Proteomes" id="UP000319374">
    <property type="component" value="Chromosome"/>
</dbReference>
<keyword evidence="3" id="KW-0560">Oxidoreductase</keyword>
<feature type="domain" description="Nitroreductase" evidence="4">
    <location>
        <begin position="10"/>
        <end position="178"/>
    </location>
</feature>
<evidence type="ECO:0000256" key="3">
    <source>
        <dbReference type="ARBA" id="ARBA00023002"/>
    </source>
</evidence>
<protein>
    <submittedName>
        <fullName evidence="5">Nitroreductase</fullName>
    </submittedName>
</protein>
<dbReference type="GO" id="GO:0016491">
    <property type="term" value="F:oxidoreductase activity"/>
    <property type="evidence" value="ECO:0007669"/>
    <property type="project" value="UniProtKB-KW"/>
</dbReference>
<dbReference type="GeneID" id="98674275"/>
<organism evidence="5 6">
    <name type="scientific">Alistipes dispar</name>
    <dbReference type="NCBI Taxonomy" id="2585119"/>
    <lineage>
        <taxon>Bacteria</taxon>
        <taxon>Pseudomonadati</taxon>
        <taxon>Bacteroidota</taxon>
        <taxon>Bacteroidia</taxon>
        <taxon>Bacteroidales</taxon>
        <taxon>Rikenellaceae</taxon>
        <taxon>Alistipes</taxon>
    </lineage>
</organism>
<dbReference type="GO" id="GO:0005737">
    <property type="term" value="C:cytoplasm"/>
    <property type="evidence" value="ECO:0007669"/>
    <property type="project" value="UniProtKB-SubCell"/>
</dbReference>
<dbReference type="PANTHER" id="PTHR43035">
    <property type="entry name" value="FATTY ACID REPRESSION MUTANT PROTEIN 2-RELATED"/>
    <property type="match status" value="1"/>
</dbReference>
<dbReference type="FunFam" id="3.40.109.10:FF:000001">
    <property type="entry name" value="Nitroreductase family"/>
    <property type="match status" value="1"/>
</dbReference>
<proteinExistence type="predicted"/>
<evidence type="ECO:0000259" key="4">
    <source>
        <dbReference type="Pfam" id="PF00881"/>
    </source>
</evidence>
<dbReference type="InterPro" id="IPR000415">
    <property type="entry name" value="Nitroreductase-like"/>
</dbReference>
<evidence type="ECO:0000313" key="5">
    <source>
        <dbReference type="EMBL" id="BBL07651.1"/>
    </source>
</evidence>
<gene>
    <name evidence="5" type="ORF">A5CPEGH6_22890</name>
</gene>
<evidence type="ECO:0000256" key="1">
    <source>
        <dbReference type="ARBA" id="ARBA00004496"/>
    </source>
</evidence>
<dbReference type="AlphaFoldDB" id="A0A4Y1X2Z6"/>
<dbReference type="PANTHER" id="PTHR43035:SF1">
    <property type="entry name" value="FATTY ACID REPRESSION MUTANT PROTEIN 2-RELATED"/>
    <property type="match status" value="1"/>
</dbReference>
<reference evidence="6" key="1">
    <citation type="submission" date="2019-06" db="EMBL/GenBank/DDBJ databases">
        <title>Alistipes onderdonkii subsp. vulgaris subsp. nov., Alistipes dispar sp. nov. and Alistipes communis sp. nov., isolated from human faeces, and creation of Alistipes onderdonkii subsp. onderdonkii subsp. nov.</title>
        <authorList>
            <person name="Sakamoto M."/>
            <person name="Ikeyama N."/>
            <person name="Ogata Y."/>
            <person name="Suda W."/>
            <person name="Iino T."/>
            <person name="Hattori M."/>
            <person name="Ohkuma M."/>
        </authorList>
    </citation>
    <scope>NUCLEOTIDE SEQUENCE [LARGE SCALE GENOMIC DNA]</scope>
    <source>
        <strain evidence="6">5CPEGH6</strain>
    </source>
</reference>
<evidence type="ECO:0000313" key="6">
    <source>
        <dbReference type="Proteomes" id="UP000319374"/>
    </source>
</evidence>
<dbReference type="RefSeq" id="WP_141429804.1">
    <property type="nucleotide sequence ID" value="NZ_AP019736.1"/>
</dbReference>
<dbReference type="SUPFAM" id="SSF55469">
    <property type="entry name" value="FMN-dependent nitroreductase-like"/>
    <property type="match status" value="1"/>
</dbReference>
<sequence length="200" mass="22783">MERNLKETLEQRRSYYSLKAGSPIPDAEIEGIVRFAVKHTPSAFNSQSSRLVLLLHDHHAALWRIVKQTLQTVVPPQAFARTEEKIDRSFASGYGTVLFLEDTAVVEGLQRQFPLYADNFPTWSEHTSAMHQLVVWTLLEEAGFGASLQHYNPLIDAAVRQEWQLPGNWRLIAQMPFGIPAEAPNEKTFNPIDERIRIFG</sequence>
<dbReference type="InterPro" id="IPR029479">
    <property type="entry name" value="Nitroreductase"/>
</dbReference>
<dbReference type="Pfam" id="PF00881">
    <property type="entry name" value="Nitroreductase"/>
    <property type="match status" value="1"/>
</dbReference>
<dbReference type="KEGG" id="ada:A5CPEGH6_22890"/>
<evidence type="ECO:0000256" key="2">
    <source>
        <dbReference type="ARBA" id="ARBA00022490"/>
    </source>
</evidence>
<dbReference type="GO" id="GO:0034599">
    <property type="term" value="P:cellular response to oxidative stress"/>
    <property type="evidence" value="ECO:0007669"/>
    <property type="project" value="InterPro"/>
</dbReference>
<dbReference type="InterPro" id="IPR033877">
    <property type="entry name" value="Frm2/Hbn1"/>
</dbReference>
<accession>A0A4Y1X2Z6</accession>
<dbReference type="EMBL" id="AP019736">
    <property type="protein sequence ID" value="BBL07651.1"/>
    <property type="molecule type" value="Genomic_DNA"/>
</dbReference>
<comment type="subcellular location">
    <subcellularLocation>
        <location evidence="1">Cytoplasm</location>
    </subcellularLocation>
</comment>
<keyword evidence="6" id="KW-1185">Reference proteome</keyword>
<name>A0A4Y1X2Z6_9BACT</name>